<keyword evidence="3 6" id="KW-0812">Transmembrane</keyword>
<feature type="transmembrane region" description="Helical" evidence="6">
    <location>
        <begin position="111"/>
        <end position="131"/>
    </location>
</feature>
<evidence type="ECO:0000313" key="7">
    <source>
        <dbReference type="EMBL" id="SMP10158.1"/>
    </source>
</evidence>
<keyword evidence="8" id="KW-1185">Reference proteome</keyword>
<feature type="transmembrane region" description="Helical" evidence="6">
    <location>
        <begin position="51"/>
        <end position="72"/>
    </location>
</feature>
<dbReference type="EMBL" id="FXTY01000002">
    <property type="protein sequence ID" value="SMP10158.1"/>
    <property type="molecule type" value="Genomic_DNA"/>
</dbReference>
<accession>A0ABY1NI78</accession>
<dbReference type="PANTHER" id="PTHR30482">
    <property type="entry name" value="HIGH-AFFINITY BRANCHED-CHAIN AMINO ACID TRANSPORT SYSTEM PERMEASE"/>
    <property type="match status" value="1"/>
</dbReference>
<protein>
    <submittedName>
        <fullName evidence="7">Amino acid/amide ABC transporter membrane protein 2, HAAT family</fullName>
    </submittedName>
</protein>
<evidence type="ECO:0000256" key="6">
    <source>
        <dbReference type="SAM" id="Phobius"/>
    </source>
</evidence>
<dbReference type="PANTHER" id="PTHR30482:SF17">
    <property type="entry name" value="ABC TRANSPORTER ATP-BINDING PROTEIN"/>
    <property type="match status" value="1"/>
</dbReference>
<evidence type="ECO:0000256" key="4">
    <source>
        <dbReference type="ARBA" id="ARBA00022989"/>
    </source>
</evidence>
<dbReference type="InterPro" id="IPR043428">
    <property type="entry name" value="LivM-like"/>
</dbReference>
<dbReference type="CDD" id="cd06581">
    <property type="entry name" value="TM_PBP1_LivM_like"/>
    <property type="match status" value="1"/>
</dbReference>
<reference evidence="7 8" key="1">
    <citation type="submission" date="2017-05" db="EMBL/GenBank/DDBJ databases">
        <authorList>
            <person name="Varghese N."/>
            <person name="Submissions S."/>
        </authorList>
    </citation>
    <scope>NUCLEOTIDE SEQUENCE [LARGE SCALE GENOMIC DNA]</scope>
    <source>
        <strain evidence="7 8">DSM 29734</strain>
    </source>
</reference>
<gene>
    <name evidence="7" type="ORF">SAMN06265373_102102</name>
</gene>
<keyword evidence="2" id="KW-1003">Cell membrane</keyword>
<comment type="subcellular location">
    <subcellularLocation>
        <location evidence="1">Cell membrane</location>
        <topology evidence="1">Multi-pass membrane protein</topology>
    </subcellularLocation>
</comment>
<feature type="transmembrane region" description="Helical" evidence="6">
    <location>
        <begin position="210"/>
        <end position="236"/>
    </location>
</feature>
<organism evidence="7 8">
    <name type="scientific">Shimia sagamensis</name>
    <dbReference type="NCBI Taxonomy" id="1566352"/>
    <lineage>
        <taxon>Bacteria</taxon>
        <taxon>Pseudomonadati</taxon>
        <taxon>Pseudomonadota</taxon>
        <taxon>Alphaproteobacteria</taxon>
        <taxon>Rhodobacterales</taxon>
        <taxon>Roseobacteraceae</taxon>
    </lineage>
</organism>
<feature type="transmembrane region" description="Helical" evidence="6">
    <location>
        <begin position="84"/>
        <end position="105"/>
    </location>
</feature>
<proteinExistence type="predicted"/>
<keyword evidence="5 6" id="KW-0472">Membrane</keyword>
<evidence type="ECO:0000256" key="5">
    <source>
        <dbReference type="ARBA" id="ARBA00023136"/>
    </source>
</evidence>
<evidence type="ECO:0000256" key="1">
    <source>
        <dbReference type="ARBA" id="ARBA00004651"/>
    </source>
</evidence>
<dbReference type="InterPro" id="IPR001851">
    <property type="entry name" value="ABC_transp_permease"/>
</dbReference>
<sequence>MSGDMRKSLLLHGGVLVALFTLQFVLPAYHHGNLARIMVLASYAAGYNLLFGYTGLLSLGHALFFAAGLYGMGLAMSQFGAGTGLALGGGVFLGALIGGLVAVLALRTEGVAFMIVTLMFAQAGYLTILYFGAYTRGDEGFVIAQADRVFLGQDLSDPRNRYFFAFTICCVSFVMCLSVVKSQFGKVLVAIRENEERARMLGYDVAKYKLVAVVLSATLSALSGAAYGLLFGYVGASFASVQYSIFPLLWVLLGGAGTVLGPLVGTAFMFYLIDLSSGLTTAYMLIAGVVLVCLTLFAPQGLLGELRRRFWRWLP</sequence>
<keyword evidence="4 6" id="KW-1133">Transmembrane helix</keyword>
<feature type="transmembrane region" description="Helical" evidence="6">
    <location>
        <begin position="162"/>
        <end position="180"/>
    </location>
</feature>
<name>A0ABY1NI78_9RHOB</name>
<feature type="transmembrane region" description="Helical" evidence="6">
    <location>
        <begin position="248"/>
        <end position="273"/>
    </location>
</feature>
<comment type="caution">
    <text evidence="7">The sequence shown here is derived from an EMBL/GenBank/DDBJ whole genome shotgun (WGS) entry which is preliminary data.</text>
</comment>
<evidence type="ECO:0000256" key="3">
    <source>
        <dbReference type="ARBA" id="ARBA00022692"/>
    </source>
</evidence>
<evidence type="ECO:0000313" key="8">
    <source>
        <dbReference type="Proteomes" id="UP001157961"/>
    </source>
</evidence>
<evidence type="ECO:0000256" key="2">
    <source>
        <dbReference type="ARBA" id="ARBA00022475"/>
    </source>
</evidence>
<dbReference type="Proteomes" id="UP001157961">
    <property type="component" value="Unassembled WGS sequence"/>
</dbReference>
<dbReference type="Pfam" id="PF02653">
    <property type="entry name" value="BPD_transp_2"/>
    <property type="match status" value="1"/>
</dbReference>
<feature type="transmembrane region" description="Helical" evidence="6">
    <location>
        <begin position="279"/>
        <end position="303"/>
    </location>
</feature>